<feature type="transmembrane region" description="Helical" evidence="5">
    <location>
        <begin position="382"/>
        <end position="401"/>
    </location>
</feature>
<dbReference type="Pfam" id="PF14559">
    <property type="entry name" value="TPR_19"/>
    <property type="match status" value="1"/>
</dbReference>
<accession>A0A075FG17</accession>
<feature type="transmembrane region" description="Helical" evidence="5">
    <location>
        <begin position="413"/>
        <end position="430"/>
    </location>
</feature>
<name>A0A075FG17_9ARCH</name>
<dbReference type="PANTHER" id="PTHR44227:SF3">
    <property type="entry name" value="PROTEIN O-MANNOSYL-TRANSFERASE TMTC4"/>
    <property type="match status" value="1"/>
</dbReference>
<reference evidence="6" key="1">
    <citation type="journal article" date="2014" name="Genome Biol. Evol.">
        <title>Pangenome evidence for extensive interdomain horizontal transfer affecting lineage core and shell genes in uncultured planktonic thaumarchaeota and euryarchaeota.</title>
        <authorList>
            <person name="Deschamps P."/>
            <person name="Zivanovic Y."/>
            <person name="Moreira D."/>
            <person name="Rodriguez-Valera F."/>
            <person name="Lopez-Garcia P."/>
        </authorList>
    </citation>
    <scope>NUCLEOTIDE SEQUENCE</scope>
</reference>
<feature type="transmembrane region" description="Helical" evidence="5">
    <location>
        <begin position="25"/>
        <end position="46"/>
    </location>
</feature>
<dbReference type="AlphaFoldDB" id="A0A075FG17"/>
<protein>
    <submittedName>
        <fullName evidence="6">Tetratricopeptide repeat domain-containing protein</fullName>
    </submittedName>
</protein>
<feature type="transmembrane region" description="Helical" evidence="5">
    <location>
        <begin position="112"/>
        <end position="132"/>
    </location>
</feature>
<feature type="repeat" description="TPR" evidence="3">
    <location>
        <begin position="556"/>
        <end position="589"/>
    </location>
</feature>
<evidence type="ECO:0000256" key="2">
    <source>
        <dbReference type="ARBA" id="ARBA00022803"/>
    </source>
</evidence>
<keyword evidence="5" id="KW-0812">Transmembrane</keyword>
<feature type="compositionally biased region" description="Polar residues" evidence="4">
    <location>
        <begin position="9"/>
        <end position="21"/>
    </location>
</feature>
<feature type="repeat" description="TPR" evidence="3">
    <location>
        <begin position="522"/>
        <end position="555"/>
    </location>
</feature>
<feature type="region of interest" description="Disordered" evidence="4">
    <location>
        <begin position="1"/>
        <end position="23"/>
    </location>
</feature>
<keyword evidence="2 3" id="KW-0802">TPR repeat</keyword>
<feature type="transmembrane region" description="Helical" evidence="5">
    <location>
        <begin position="352"/>
        <end position="370"/>
    </location>
</feature>
<evidence type="ECO:0000313" key="6">
    <source>
        <dbReference type="EMBL" id="AIE90229.1"/>
    </source>
</evidence>
<evidence type="ECO:0000256" key="1">
    <source>
        <dbReference type="ARBA" id="ARBA00022737"/>
    </source>
</evidence>
<feature type="transmembrane region" description="Helical" evidence="5">
    <location>
        <begin position="252"/>
        <end position="274"/>
    </location>
</feature>
<proteinExistence type="predicted"/>
<dbReference type="Gene3D" id="1.25.40.10">
    <property type="entry name" value="Tetratricopeptide repeat domain"/>
    <property type="match status" value="1"/>
</dbReference>
<dbReference type="SMART" id="SM00028">
    <property type="entry name" value="TPR"/>
    <property type="match status" value="4"/>
</dbReference>
<dbReference type="InterPro" id="IPR011990">
    <property type="entry name" value="TPR-like_helical_dom_sf"/>
</dbReference>
<organism evidence="6">
    <name type="scientific">uncultured marine thaumarchaeote AD1000_01_F04</name>
    <dbReference type="NCBI Taxonomy" id="1455879"/>
    <lineage>
        <taxon>Archaea</taxon>
        <taxon>Nitrososphaerota</taxon>
        <taxon>environmental samples</taxon>
    </lineage>
</organism>
<dbReference type="SUPFAM" id="SSF48452">
    <property type="entry name" value="TPR-like"/>
    <property type="match status" value="1"/>
</dbReference>
<dbReference type="PROSITE" id="PS50293">
    <property type="entry name" value="TPR_REGION"/>
    <property type="match status" value="1"/>
</dbReference>
<dbReference type="Pfam" id="PF00515">
    <property type="entry name" value="TPR_1"/>
    <property type="match status" value="1"/>
</dbReference>
<evidence type="ECO:0000256" key="3">
    <source>
        <dbReference type="PROSITE-ProRule" id="PRU00339"/>
    </source>
</evidence>
<keyword evidence="5" id="KW-1133">Transmembrane helix</keyword>
<feature type="transmembrane region" description="Helical" evidence="5">
    <location>
        <begin position="202"/>
        <end position="232"/>
    </location>
</feature>
<dbReference type="EMBL" id="KF900302">
    <property type="protein sequence ID" value="AIE90229.1"/>
    <property type="molecule type" value="Genomic_DNA"/>
</dbReference>
<evidence type="ECO:0000256" key="5">
    <source>
        <dbReference type="SAM" id="Phobius"/>
    </source>
</evidence>
<feature type="transmembrane region" description="Helical" evidence="5">
    <location>
        <begin position="327"/>
        <end position="345"/>
    </location>
</feature>
<keyword evidence="1" id="KW-0677">Repeat</keyword>
<sequence>MITVAKRQTAPTRQVSTSGESPTGVPLWAASALAFAIAFTIFYPTLEFSFLDWDDPQNFIQNTSYRGLGSEQLKWMFTEFHMGHYQPLTWLTFGLDYVRSGMDPRGYHLTNTVLHGLNALLFVLLCVRLLAIPGVPAHSRRWQYCAAALVAALFFACHPLRAESVAWITERRDVLSGTFVLLTTLAYLRMNRNDQQHRLRWLSLTLVLFLLGVLSKAIVVMLPLVLCVLDWYPLRRLAGNRGLLSRQALGVWLEKIPFFALSAIFGMIATFAQARPDALVKLQIHDLASRIVQALYGLGFYFTKTIAPLNLSPIYELHPPLNVWESRYLLSVTFVGVAACVLIILRRRLQALCATALCYVAFLAPVLGLVQAGPQIVADRYSYLSCMSWAVLVGAASLGILQDRRLSNMVKMGIGCVAVVLISALAVMTFRQCQVWQNTTTLWTCMIQRSPNSSIANNGYGYILLQQGHVQDATVHLVRAIQINPASEKAHHNLWKALEKQGRTDELVIAYEYATSVLPHGPQAHYNLGNVYLEQRQFKRAIECYERALARRPDHTLAHINLSSALRMSGDKNQAETHVRRAIDLNPESSHAHYMLAKILRDKGQITEAVKELRGLLRRDPDYKAAHSLLEQLQALQTPDS</sequence>
<keyword evidence="5" id="KW-0472">Membrane</keyword>
<feature type="transmembrane region" description="Helical" evidence="5">
    <location>
        <begin position="174"/>
        <end position="190"/>
    </location>
</feature>
<dbReference type="PROSITE" id="PS50005">
    <property type="entry name" value="TPR"/>
    <property type="match status" value="2"/>
</dbReference>
<dbReference type="InterPro" id="IPR019734">
    <property type="entry name" value="TPR_rpt"/>
</dbReference>
<dbReference type="PANTHER" id="PTHR44227">
    <property type="match status" value="1"/>
</dbReference>
<dbReference type="InterPro" id="IPR052346">
    <property type="entry name" value="O-mannosyl-transferase_TMTC"/>
</dbReference>
<evidence type="ECO:0000256" key="4">
    <source>
        <dbReference type="SAM" id="MobiDB-lite"/>
    </source>
</evidence>